<dbReference type="PANTHER" id="PTHR44662:SF1">
    <property type="entry name" value="WD REPEAT-CONTAINING PROTEIN 81"/>
    <property type="match status" value="1"/>
</dbReference>
<reference evidence="2" key="1">
    <citation type="submission" date="2014-12" db="EMBL/GenBank/DDBJ databases">
        <title>Insight into the proteome of Arion vulgaris.</title>
        <authorList>
            <person name="Aradska J."/>
            <person name="Bulat T."/>
            <person name="Smidak R."/>
            <person name="Sarate P."/>
            <person name="Gangsoo J."/>
            <person name="Sialana F."/>
            <person name="Bilban M."/>
            <person name="Lubec G."/>
        </authorList>
    </citation>
    <scope>NUCLEOTIDE SEQUENCE</scope>
    <source>
        <tissue evidence="2">Skin</tissue>
    </source>
</reference>
<dbReference type="GO" id="GO:0005739">
    <property type="term" value="C:mitochondrion"/>
    <property type="evidence" value="ECO:0007669"/>
    <property type="project" value="TreeGrafter"/>
</dbReference>
<dbReference type="GO" id="GO:0035014">
    <property type="term" value="F:phosphatidylinositol 3-kinase regulator activity"/>
    <property type="evidence" value="ECO:0007669"/>
    <property type="project" value="TreeGrafter"/>
</dbReference>
<accession>A0A0B7BVJ5</accession>
<sequence>AGNSARPYLTTLDNIDEIVSDKMGRHSIGDDLMQSQDSSVNSDTASLQHQKLGSTQDNKDSHENLASVDTTDGVNQEYLTGSSSYFDQVDAKRIIRESSPSTGQQRLQTTSDMVRSETEDLMLNLSSDSSGHITNIRDVAADSVKWLSHKLGPVLATKFLSRNLVRMLALCYLGQDQLQFTEQTGENIIKTSRLVVGDRNS</sequence>
<dbReference type="InterPro" id="IPR052651">
    <property type="entry name" value="WDR81"/>
</dbReference>
<proteinExistence type="predicted"/>
<dbReference type="GO" id="GO:0035973">
    <property type="term" value="P:aggrephagy"/>
    <property type="evidence" value="ECO:0007669"/>
    <property type="project" value="TreeGrafter"/>
</dbReference>
<organism evidence="2">
    <name type="scientific">Arion vulgaris</name>
    <dbReference type="NCBI Taxonomy" id="1028688"/>
    <lineage>
        <taxon>Eukaryota</taxon>
        <taxon>Metazoa</taxon>
        <taxon>Spiralia</taxon>
        <taxon>Lophotrochozoa</taxon>
        <taxon>Mollusca</taxon>
        <taxon>Gastropoda</taxon>
        <taxon>Heterobranchia</taxon>
        <taxon>Euthyneura</taxon>
        <taxon>Panpulmonata</taxon>
        <taxon>Eupulmonata</taxon>
        <taxon>Stylommatophora</taxon>
        <taxon>Helicina</taxon>
        <taxon>Arionoidea</taxon>
        <taxon>Arionidae</taxon>
        <taxon>Arion</taxon>
    </lineage>
</organism>
<feature type="region of interest" description="Disordered" evidence="1">
    <location>
        <begin position="27"/>
        <end position="70"/>
    </location>
</feature>
<name>A0A0B7BVJ5_9EUPU</name>
<dbReference type="AlphaFoldDB" id="A0A0B7BVJ5"/>
<dbReference type="PANTHER" id="PTHR44662">
    <property type="entry name" value="WD REPEAT-CONTAINING PROTEIN 81"/>
    <property type="match status" value="1"/>
</dbReference>
<feature type="non-terminal residue" evidence="2">
    <location>
        <position position="1"/>
    </location>
</feature>
<dbReference type="EMBL" id="HACG01050374">
    <property type="protein sequence ID" value="CEK97239.1"/>
    <property type="molecule type" value="Transcribed_RNA"/>
</dbReference>
<feature type="non-terminal residue" evidence="2">
    <location>
        <position position="201"/>
    </location>
</feature>
<feature type="compositionally biased region" description="Polar residues" evidence="1">
    <location>
        <begin position="33"/>
        <end position="56"/>
    </location>
</feature>
<protein>
    <submittedName>
        <fullName evidence="2">Uncharacterized protein</fullName>
    </submittedName>
</protein>
<gene>
    <name evidence="2" type="primary">ORF215165</name>
</gene>
<evidence type="ECO:0000256" key="1">
    <source>
        <dbReference type="SAM" id="MobiDB-lite"/>
    </source>
</evidence>
<evidence type="ECO:0000313" key="2">
    <source>
        <dbReference type="EMBL" id="CEK97239.1"/>
    </source>
</evidence>